<evidence type="ECO:0000256" key="7">
    <source>
        <dbReference type="SAM" id="Phobius"/>
    </source>
</evidence>
<dbReference type="GO" id="GO:0015297">
    <property type="term" value="F:antiporter activity"/>
    <property type="evidence" value="ECO:0007669"/>
    <property type="project" value="InterPro"/>
</dbReference>
<evidence type="ECO:0000256" key="6">
    <source>
        <dbReference type="ARBA" id="ARBA00023136"/>
    </source>
</evidence>
<feature type="transmembrane region" description="Helical" evidence="7">
    <location>
        <begin position="416"/>
        <end position="438"/>
    </location>
</feature>
<dbReference type="PIRSF" id="PIRSF006603">
    <property type="entry name" value="DinF"/>
    <property type="match status" value="1"/>
</dbReference>
<comment type="caution">
    <text evidence="8">The sequence shown here is derived from an EMBL/GenBank/DDBJ whole genome shotgun (WGS) entry which is preliminary data.</text>
</comment>
<name>A0A0D1D4X8_9RHOB</name>
<accession>A0A0D1D4X8</accession>
<keyword evidence="9" id="KW-1185">Reference proteome</keyword>
<dbReference type="EMBL" id="JYFE01000060">
    <property type="protein sequence ID" value="KIT15113.1"/>
    <property type="molecule type" value="Genomic_DNA"/>
</dbReference>
<evidence type="ECO:0000256" key="3">
    <source>
        <dbReference type="ARBA" id="ARBA00022475"/>
    </source>
</evidence>
<dbReference type="OrthoDB" id="9806302at2"/>
<evidence type="ECO:0000256" key="5">
    <source>
        <dbReference type="ARBA" id="ARBA00022989"/>
    </source>
</evidence>
<keyword evidence="6 7" id="KW-0472">Membrane</keyword>
<dbReference type="PATRIC" id="fig|935700.4.peg.3550"/>
<comment type="subcellular location">
    <subcellularLocation>
        <location evidence="1">Cell inner membrane</location>
        <topology evidence="1">Multi-pass membrane protein</topology>
    </subcellularLocation>
</comment>
<dbReference type="STRING" id="935700.jaqu_34410"/>
<keyword evidence="5 7" id="KW-1133">Transmembrane helix</keyword>
<keyword evidence="4 7" id="KW-0812">Transmembrane</keyword>
<feature type="transmembrane region" description="Helical" evidence="7">
    <location>
        <begin position="389"/>
        <end position="410"/>
    </location>
</feature>
<feature type="transmembrane region" description="Helical" evidence="7">
    <location>
        <begin position="319"/>
        <end position="340"/>
    </location>
</feature>
<evidence type="ECO:0000256" key="4">
    <source>
        <dbReference type="ARBA" id="ARBA00022692"/>
    </source>
</evidence>
<organism evidence="8 9">
    <name type="scientific">Jannaschia aquimarina</name>
    <dbReference type="NCBI Taxonomy" id="935700"/>
    <lineage>
        <taxon>Bacteria</taxon>
        <taxon>Pseudomonadati</taxon>
        <taxon>Pseudomonadota</taxon>
        <taxon>Alphaproteobacteria</taxon>
        <taxon>Rhodobacterales</taxon>
        <taxon>Roseobacteraceae</taxon>
        <taxon>Jannaschia</taxon>
    </lineage>
</organism>
<dbReference type="PANTHER" id="PTHR43549:SF3">
    <property type="entry name" value="MULTIDRUG RESISTANCE PROTEIN YPNP-RELATED"/>
    <property type="match status" value="1"/>
</dbReference>
<keyword evidence="2" id="KW-0813">Transport</keyword>
<feature type="transmembrane region" description="Helical" evidence="7">
    <location>
        <begin position="260"/>
        <end position="281"/>
    </location>
</feature>
<evidence type="ECO:0000256" key="1">
    <source>
        <dbReference type="ARBA" id="ARBA00004429"/>
    </source>
</evidence>
<dbReference type="Proteomes" id="UP000032232">
    <property type="component" value="Unassembled WGS sequence"/>
</dbReference>
<feature type="transmembrane region" description="Helical" evidence="7">
    <location>
        <begin position="195"/>
        <end position="219"/>
    </location>
</feature>
<gene>
    <name evidence="8" type="primary">mepA_1</name>
    <name evidence="8" type="ORF">jaqu_34410</name>
</gene>
<dbReference type="GO" id="GO:0005886">
    <property type="term" value="C:plasma membrane"/>
    <property type="evidence" value="ECO:0007669"/>
    <property type="project" value="UniProtKB-SubCell"/>
</dbReference>
<dbReference type="RefSeq" id="WP_043920172.1">
    <property type="nucleotide sequence ID" value="NZ_FZPF01000001.1"/>
</dbReference>
<feature type="transmembrane region" description="Helical" evidence="7">
    <location>
        <begin position="94"/>
        <end position="116"/>
    </location>
</feature>
<evidence type="ECO:0000256" key="2">
    <source>
        <dbReference type="ARBA" id="ARBA00022448"/>
    </source>
</evidence>
<evidence type="ECO:0000313" key="9">
    <source>
        <dbReference type="Proteomes" id="UP000032232"/>
    </source>
</evidence>
<keyword evidence="3" id="KW-1003">Cell membrane</keyword>
<protein>
    <submittedName>
        <fullName evidence="8">MepA_1 protein</fullName>
    </submittedName>
</protein>
<feature type="transmembrane region" description="Helical" evidence="7">
    <location>
        <begin position="360"/>
        <end position="382"/>
    </location>
</feature>
<dbReference type="Pfam" id="PF01554">
    <property type="entry name" value="MatE"/>
    <property type="match status" value="2"/>
</dbReference>
<sequence length="468" mass="47443">MASTSRDLNEGPVWKALLSVSGPMAFGIAAVISVGLVDAYFLGRIGSDALAAVGFVYPITMTIASLSIGMSAGANAAISQALGRKDDEDDVIRVGLHALGIGTVLGALAGLIFFLIDRPLLSLMGATDGVLEAALQYTPVWSASFPALVAMMLMNSVFRAHGNGGRAAGIMIFSASVNIALTPTLILGWGPFPELGVAGAAWSTLIAYVVACAAAAALAMKSGLLRPCGALLQDLWQSAKTLAGVGGPAALSNAIRPAGMAAVTAAVAVLGSSYVAGFGAAGRVQGLVAVPLLALSAGIGPVVGQAWGADRPDRASQALRLSCLFALGYGLVLATALFFLADPIAGLFSDDDQAVSAAALYLRIVGWSLFGFGILVVGNAALNAMSRAGYAMSLSVARVLLVYLPLAWLAAYTVGYWGILGAAVVANVFASVAVMVAARAAGLRVVDIAPIRSLASRLPRNRVDAEPA</sequence>
<evidence type="ECO:0000313" key="8">
    <source>
        <dbReference type="EMBL" id="KIT15113.1"/>
    </source>
</evidence>
<dbReference type="AlphaFoldDB" id="A0A0D1D4X8"/>
<dbReference type="PANTHER" id="PTHR43549">
    <property type="entry name" value="MULTIDRUG RESISTANCE PROTEIN YPNP-RELATED"/>
    <property type="match status" value="1"/>
</dbReference>
<dbReference type="InterPro" id="IPR002528">
    <property type="entry name" value="MATE_fam"/>
</dbReference>
<reference evidence="8 9" key="1">
    <citation type="submission" date="2015-02" db="EMBL/GenBank/DDBJ databases">
        <title>Genome Sequence of Jannaschia aquimarina DSM28248, a member of the Roseobacter clade.</title>
        <authorList>
            <person name="Voget S."/>
            <person name="Daniel R."/>
        </authorList>
    </citation>
    <scope>NUCLEOTIDE SEQUENCE [LARGE SCALE GENOMIC DNA]</scope>
    <source>
        <strain evidence="8 9">GSW-M26</strain>
    </source>
</reference>
<proteinExistence type="predicted"/>
<feature type="transmembrane region" description="Helical" evidence="7">
    <location>
        <begin position="49"/>
        <end position="73"/>
    </location>
</feature>
<feature type="transmembrane region" description="Helical" evidence="7">
    <location>
        <begin position="287"/>
        <end position="307"/>
    </location>
</feature>
<feature type="transmembrane region" description="Helical" evidence="7">
    <location>
        <begin position="170"/>
        <end position="189"/>
    </location>
</feature>
<dbReference type="InterPro" id="IPR048279">
    <property type="entry name" value="MdtK-like"/>
</dbReference>
<dbReference type="NCBIfam" id="TIGR00797">
    <property type="entry name" value="matE"/>
    <property type="match status" value="1"/>
</dbReference>
<dbReference type="InterPro" id="IPR052031">
    <property type="entry name" value="Membrane_Transporter-Flippase"/>
</dbReference>
<dbReference type="GO" id="GO:0042910">
    <property type="term" value="F:xenobiotic transmembrane transporter activity"/>
    <property type="evidence" value="ECO:0007669"/>
    <property type="project" value="InterPro"/>
</dbReference>
<feature type="transmembrane region" description="Helical" evidence="7">
    <location>
        <begin position="12"/>
        <end position="37"/>
    </location>
</feature>
<feature type="transmembrane region" description="Helical" evidence="7">
    <location>
        <begin position="136"/>
        <end position="158"/>
    </location>
</feature>